<comment type="similarity">
    <text evidence="1">Belongs to the short-chain dehydrogenases/reductases (SDR) family.</text>
</comment>
<proteinExistence type="inferred from homology"/>
<dbReference type="InterPro" id="IPR017946">
    <property type="entry name" value="PLC-like_Pdiesterase_TIM-brl"/>
</dbReference>
<dbReference type="Pfam" id="PF00106">
    <property type="entry name" value="adh_short"/>
    <property type="match status" value="1"/>
</dbReference>
<dbReference type="SUPFAM" id="SSF51695">
    <property type="entry name" value="PLC-like phosphodiesterases"/>
    <property type="match status" value="1"/>
</dbReference>
<evidence type="ECO:0000256" key="1">
    <source>
        <dbReference type="ARBA" id="ARBA00006484"/>
    </source>
</evidence>
<evidence type="ECO:0000256" key="4">
    <source>
        <dbReference type="SAM" id="SignalP"/>
    </source>
</evidence>
<organism evidence="5 6">
    <name type="scientific">Aureobasidium pullulans</name>
    <name type="common">Black yeast</name>
    <name type="synonym">Pullularia pullulans</name>
    <dbReference type="NCBI Taxonomy" id="5580"/>
    <lineage>
        <taxon>Eukaryota</taxon>
        <taxon>Fungi</taxon>
        <taxon>Dikarya</taxon>
        <taxon>Ascomycota</taxon>
        <taxon>Pezizomycotina</taxon>
        <taxon>Dothideomycetes</taxon>
        <taxon>Dothideomycetidae</taxon>
        <taxon>Dothideales</taxon>
        <taxon>Saccotheciaceae</taxon>
        <taxon>Aureobasidium</taxon>
    </lineage>
</organism>
<dbReference type="GO" id="GO:0008081">
    <property type="term" value="F:phosphoric diester hydrolase activity"/>
    <property type="evidence" value="ECO:0007669"/>
    <property type="project" value="InterPro"/>
</dbReference>
<dbReference type="EMBL" id="QZBU01004162">
    <property type="protein sequence ID" value="TIA14756.1"/>
    <property type="molecule type" value="Genomic_DNA"/>
</dbReference>
<comment type="caution">
    <text evidence="5">The sequence shown here is derived from an EMBL/GenBank/DDBJ whole genome shotgun (WGS) entry which is preliminary data.</text>
</comment>
<accession>A0A4T0A2W8</accession>
<dbReference type="GO" id="GO:0006629">
    <property type="term" value="P:lipid metabolic process"/>
    <property type="evidence" value="ECO:0007669"/>
    <property type="project" value="InterPro"/>
</dbReference>
<protein>
    <submittedName>
        <fullName evidence="5">NAD(P)-binding protein</fullName>
    </submittedName>
</protein>
<dbReference type="Gene3D" id="3.40.50.720">
    <property type="entry name" value="NAD(P)-binding Rossmann-like Domain"/>
    <property type="match status" value="1"/>
</dbReference>
<dbReference type="Proteomes" id="UP000304947">
    <property type="component" value="Unassembled WGS sequence"/>
</dbReference>
<keyword evidence="3" id="KW-0560">Oxidoreductase</keyword>
<dbReference type="InterPro" id="IPR036291">
    <property type="entry name" value="NAD(P)-bd_dom_sf"/>
</dbReference>
<evidence type="ECO:0000256" key="2">
    <source>
        <dbReference type="ARBA" id="ARBA00022857"/>
    </source>
</evidence>
<feature type="chain" id="PRO_5020236649" evidence="4">
    <location>
        <begin position="16"/>
        <end position="449"/>
    </location>
</feature>
<dbReference type="PANTHER" id="PTHR24320">
    <property type="entry name" value="RETINOL DEHYDROGENASE"/>
    <property type="match status" value="1"/>
</dbReference>
<reference evidence="5 6" key="1">
    <citation type="submission" date="2018-10" db="EMBL/GenBank/DDBJ databases">
        <title>Fifty Aureobasidium pullulans genomes reveal a recombining polyextremotolerant generalist.</title>
        <authorList>
            <person name="Gostincar C."/>
            <person name="Turk M."/>
            <person name="Zajc J."/>
            <person name="Gunde-Cimerman N."/>
        </authorList>
    </citation>
    <scope>NUCLEOTIDE SEQUENCE [LARGE SCALE GENOMIC DNA]</scope>
    <source>
        <strain evidence="5 6">EXF-3380</strain>
    </source>
</reference>
<feature type="signal peptide" evidence="4">
    <location>
        <begin position="1"/>
        <end position="15"/>
    </location>
</feature>
<keyword evidence="4" id="KW-0732">Signal</keyword>
<dbReference type="PANTHER" id="PTHR24320:SF236">
    <property type="entry name" value="SHORT-CHAIN DEHYDROGENASE-RELATED"/>
    <property type="match status" value="1"/>
</dbReference>
<dbReference type="AlphaFoldDB" id="A0A4T0A2W8"/>
<sequence>MLATLWLLAAPFALGQSDIPLSQPIQGVLATNNNDLYTYPTDFTQGIMPKTVHSHNDYWRPKPFYSALSNGVISVEADVWLYNGTLYVGHEQSALTHARTFDSLYIQPILSVLKKQNPSSPFVTAPTKNGVFDTDAGQTLYLWVDVKTDGPSTWPYVVRALEPLRAGGWLTKYNGTGITNGTVYVAGRSAEKGNKAISSIREAVPDSKGKLEFMHIDLADLTTIKPGVEKFLAQESRLDVLTNNAGVMTPPKGSKTVQDFELQFGTNVLGSFLLTKLLLPIIEKTAASSPAGSVRVTFAGSLAVDLMSPTGGVAWTDNEPTLHGSQETNYGQSKAGNALLASALRRRVENSGVISNAWNPGNLKSELQRHMPSVQAMFVNMIVYPVVNGAYTELFAGWGEEAGRPENAGKFIIPWGRFGPVRSDVAEAMENGGDEKLWEWCEKTSAQYA</sequence>
<evidence type="ECO:0000313" key="6">
    <source>
        <dbReference type="Proteomes" id="UP000304947"/>
    </source>
</evidence>
<evidence type="ECO:0000256" key="3">
    <source>
        <dbReference type="ARBA" id="ARBA00023002"/>
    </source>
</evidence>
<gene>
    <name evidence="5" type="ORF">D6C83_08356</name>
</gene>
<dbReference type="InterPro" id="IPR002347">
    <property type="entry name" value="SDR_fam"/>
</dbReference>
<dbReference type="SUPFAM" id="SSF51735">
    <property type="entry name" value="NAD(P)-binding Rossmann-fold domains"/>
    <property type="match status" value="1"/>
</dbReference>
<dbReference type="GO" id="GO:0016491">
    <property type="term" value="F:oxidoreductase activity"/>
    <property type="evidence" value="ECO:0007669"/>
    <property type="project" value="UniProtKB-KW"/>
</dbReference>
<keyword evidence="2" id="KW-0521">NADP</keyword>
<name>A0A4T0A2W8_AURPU</name>
<evidence type="ECO:0000313" key="5">
    <source>
        <dbReference type="EMBL" id="TIA14756.1"/>
    </source>
</evidence>